<proteinExistence type="predicted"/>
<evidence type="ECO:0000256" key="7">
    <source>
        <dbReference type="ARBA" id="ARBA00023170"/>
    </source>
</evidence>
<keyword evidence="7" id="KW-0675">Receptor</keyword>
<feature type="transmembrane region" description="Helical" evidence="10">
    <location>
        <begin position="285"/>
        <end position="304"/>
    </location>
</feature>
<name>A0AAE0Z413_9GAST</name>
<evidence type="ECO:0000256" key="9">
    <source>
        <dbReference type="SAM" id="MobiDB-lite"/>
    </source>
</evidence>
<evidence type="ECO:0000256" key="6">
    <source>
        <dbReference type="ARBA" id="ARBA00023136"/>
    </source>
</evidence>
<dbReference type="GO" id="GO:0005886">
    <property type="term" value="C:plasma membrane"/>
    <property type="evidence" value="ECO:0007669"/>
    <property type="project" value="UniProtKB-SubCell"/>
</dbReference>
<protein>
    <recommendedName>
        <fullName evidence="11">G-protein coupled receptors family 1 profile domain-containing protein</fullName>
    </recommendedName>
</protein>
<organism evidence="12 13">
    <name type="scientific">Elysia crispata</name>
    <name type="common">lettuce slug</name>
    <dbReference type="NCBI Taxonomy" id="231223"/>
    <lineage>
        <taxon>Eukaryota</taxon>
        <taxon>Metazoa</taxon>
        <taxon>Spiralia</taxon>
        <taxon>Lophotrochozoa</taxon>
        <taxon>Mollusca</taxon>
        <taxon>Gastropoda</taxon>
        <taxon>Heterobranchia</taxon>
        <taxon>Euthyneura</taxon>
        <taxon>Panpulmonata</taxon>
        <taxon>Sacoglossa</taxon>
        <taxon>Placobranchoidea</taxon>
        <taxon>Plakobranchidae</taxon>
        <taxon>Elysia</taxon>
    </lineage>
</organism>
<sequence length="306" mass="33677">MKVCTRLQERAGSGIPKCFMTASSEMIADGWNCSEQFADTIQKDLCRKSPQPPDENNRARNTNVMARPQSRFGQKPVGSILTKRGVTNLERSSCTMELSTPSPSGPHVFLSPGVFVSRLFNNNLTFILNLIQTSVPKNTSVTLSPGQNGNFDYPCPPLSEEKLRLIEALEEATKIQVDTIFSIALIFGLPGSVLALVIVSSMAASPTTLYMSSLAMSDLATLFLASLTSYKVTNGGSLTLFDKNSIYVCRIFQAFSHWNLALICVERFVSVRYPFQKSRLYTRRAMFLSVGAAFIVSSVPFPLFPP</sequence>
<evidence type="ECO:0000256" key="4">
    <source>
        <dbReference type="ARBA" id="ARBA00022989"/>
    </source>
</evidence>
<dbReference type="PRINTS" id="PR00237">
    <property type="entry name" value="GPCRRHODOPSN"/>
</dbReference>
<reference evidence="12" key="1">
    <citation type="journal article" date="2023" name="G3 (Bethesda)">
        <title>A reference genome for the long-term kleptoplast-retaining sea slug Elysia crispata morphotype clarki.</title>
        <authorList>
            <person name="Eastman K.E."/>
            <person name="Pendleton A.L."/>
            <person name="Shaikh M.A."/>
            <person name="Suttiyut T."/>
            <person name="Ogas R."/>
            <person name="Tomko P."/>
            <person name="Gavelis G."/>
            <person name="Widhalm J.R."/>
            <person name="Wisecaver J.H."/>
        </authorList>
    </citation>
    <scope>NUCLEOTIDE SEQUENCE</scope>
    <source>
        <strain evidence="12">ECLA1</strain>
    </source>
</reference>
<feature type="transmembrane region" description="Helical" evidence="10">
    <location>
        <begin position="180"/>
        <end position="200"/>
    </location>
</feature>
<dbReference type="GO" id="GO:0008528">
    <property type="term" value="F:G protein-coupled peptide receptor activity"/>
    <property type="evidence" value="ECO:0007669"/>
    <property type="project" value="TreeGrafter"/>
</dbReference>
<evidence type="ECO:0000256" key="8">
    <source>
        <dbReference type="ARBA" id="ARBA00023224"/>
    </source>
</evidence>
<gene>
    <name evidence="12" type="ORF">RRG08_057458</name>
</gene>
<evidence type="ECO:0000259" key="11">
    <source>
        <dbReference type="PROSITE" id="PS50262"/>
    </source>
</evidence>
<dbReference type="EMBL" id="JAWDGP010004738">
    <property type="protein sequence ID" value="KAK3762220.1"/>
    <property type="molecule type" value="Genomic_DNA"/>
</dbReference>
<keyword evidence="13" id="KW-1185">Reference proteome</keyword>
<dbReference type="Gene3D" id="1.20.1070.10">
    <property type="entry name" value="Rhodopsin 7-helix transmembrane proteins"/>
    <property type="match status" value="1"/>
</dbReference>
<keyword evidence="4 10" id="KW-1133">Transmembrane helix</keyword>
<dbReference type="InterPro" id="IPR017452">
    <property type="entry name" value="GPCR_Rhodpsn_7TM"/>
</dbReference>
<evidence type="ECO:0000256" key="2">
    <source>
        <dbReference type="ARBA" id="ARBA00022475"/>
    </source>
</evidence>
<dbReference type="PROSITE" id="PS50262">
    <property type="entry name" value="G_PROTEIN_RECEP_F1_2"/>
    <property type="match status" value="1"/>
</dbReference>
<dbReference type="PANTHER" id="PTHR24230">
    <property type="entry name" value="G-PROTEIN COUPLED RECEPTOR"/>
    <property type="match status" value="1"/>
</dbReference>
<evidence type="ECO:0000256" key="1">
    <source>
        <dbReference type="ARBA" id="ARBA00004651"/>
    </source>
</evidence>
<keyword evidence="3 10" id="KW-0812">Transmembrane</keyword>
<comment type="caution">
    <text evidence="12">The sequence shown here is derived from an EMBL/GenBank/DDBJ whole genome shotgun (WGS) entry which is preliminary data.</text>
</comment>
<dbReference type="Pfam" id="PF00001">
    <property type="entry name" value="7tm_1"/>
    <property type="match status" value="1"/>
</dbReference>
<keyword evidence="6 10" id="KW-0472">Membrane</keyword>
<feature type="region of interest" description="Disordered" evidence="9">
    <location>
        <begin position="46"/>
        <end position="66"/>
    </location>
</feature>
<evidence type="ECO:0000256" key="3">
    <source>
        <dbReference type="ARBA" id="ARBA00022692"/>
    </source>
</evidence>
<evidence type="ECO:0000256" key="5">
    <source>
        <dbReference type="ARBA" id="ARBA00023040"/>
    </source>
</evidence>
<keyword evidence="5" id="KW-0297">G-protein coupled receptor</keyword>
<dbReference type="PANTHER" id="PTHR24230:SF75">
    <property type="entry name" value="RELAXIN FAMILY PEPTIDE RECEPTOR 3"/>
    <property type="match status" value="1"/>
</dbReference>
<evidence type="ECO:0000256" key="10">
    <source>
        <dbReference type="SAM" id="Phobius"/>
    </source>
</evidence>
<dbReference type="AlphaFoldDB" id="A0AAE0Z413"/>
<dbReference type="GO" id="GO:0007218">
    <property type="term" value="P:neuropeptide signaling pathway"/>
    <property type="evidence" value="ECO:0007669"/>
    <property type="project" value="TreeGrafter"/>
</dbReference>
<comment type="subcellular location">
    <subcellularLocation>
        <location evidence="1">Cell membrane</location>
        <topology evidence="1">Multi-pass membrane protein</topology>
    </subcellularLocation>
</comment>
<keyword evidence="2" id="KW-1003">Cell membrane</keyword>
<accession>A0AAE0Z413</accession>
<dbReference type="InterPro" id="IPR000276">
    <property type="entry name" value="GPCR_Rhodpsn"/>
</dbReference>
<dbReference type="Proteomes" id="UP001283361">
    <property type="component" value="Unassembled WGS sequence"/>
</dbReference>
<feature type="domain" description="G-protein coupled receptors family 1 profile" evidence="11">
    <location>
        <begin position="189"/>
        <end position="299"/>
    </location>
</feature>
<keyword evidence="8" id="KW-0807">Transducer</keyword>
<evidence type="ECO:0000313" key="13">
    <source>
        <dbReference type="Proteomes" id="UP001283361"/>
    </source>
</evidence>
<dbReference type="SUPFAM" id="SSF81321">
    <property type="entry name" value="Family A G protein-coupled receptor-like"/>
    <property type="match status" value="1"/>
</dbReference>
<evidence type="ECO:0000313" key="12">
    <source>
        <dbReference type="EMBL" id="KAK3762220.1"/>
    </source>
</evidence>